<dbReference type="EMBL" id="MRZV01001101">
    <property type="protein sequence ID" value="PIK40613.1"/>
    <property type="molecule type" value="Genomic_DNA"/>
</dbReference>
<dbReference type="Proteomes" id="UP000230750">
    <property type="component" value="Unassembled WGS sequence"/>
</dbReference>
<feature type="compositionally biased region" description="Polar residues" evidence="1">
    <location>
        <begin position="7"/>
        <end position="23"/>
    </location>
</feature>
<proteinExistence type="predicted"/>
<sequence>MIEPSDVQFSTWTSDQTPINGQEPNDRTFCGSPRFLTRGDGETVRVFAGGVYQKSITMGGIRPITVTLEQKSLYGQGEWSSVGRVTLDSEQLGFTVQIQTRDRMAGRHMLRYVARNSQTGSQFMSRL</sequence>
<keyword evidence="3" id="KW-1185">Reference proteome</keyword>
<reference evidence="2 3" key="1">
    <citation type="journal article" date="2017" name="PLoS Biol.">
        <title>The sea cucumber genome provides insights into morphological evolution and visceral regeneration.</title>
        <authorList>
            <person name="Zhang X."/>
            <person name="Sun L."/>
            <person name="Yuan J."/>
            <person name="Sun Y."/>
            <person name="Gao Y."/>
            <person name="Zhang L."/>
            <person name="Li S."/>
            <person name="Dai H."/>
            <person name="Hamel J.F."/>
            <person name="Liu C."/>
            <person name="Yu Y."/>
            <person name="Liu S."/>
            <person name="Lin W."/>
            <person name="Guo K."/>
            <person name="Jin S."/>
            <person name="Xu P."/>
            <person name="Storey K.B."/>
            <person name="Huan P."/>
            <person name="Zhang T."/>
            <person name="Zhou Y."/>
            <person name="Zhang J."/>
            <person name="Lin C."/>
            <person name="Li X."/>
            <person name="Xing L."/>
            <person name="Huo D."/>
            <person name="Sun M."/>
            <person name="Wang L."/>
            <person name="Mercier A."/>
            <person name="Li F."/>
            <person name="Yang H."/>
            <person name="Xiang J."/>
        </authorList>
    </citation>
    <scope>NUCLEOTIDE SEQUENCE [LARGE SCALE GENOMIC DNA]</scope>
    <source>
        <strain evidence="2">Shaxun</strain>
        <tissue evidence="2">Muscle</tissue>
    </source>
</reference>
<comment type="caution">
    <text evidence="2">The sequence shown here is derived from an EMBL/GenBank/DDBJ whole genome shotgun (WGS) entry which is preliminary data.</text>
</comment>
<feature type="region of interest" description="Disordered" evidence="1">
    <location>
        <begin position="1"/>
        <end position="34"/>
    </location>
</feature>
<evidence type="ECO:0000313" key="2">
    <source>
        <dbReference type="EMBL" id="PIK40613.1"/>
    </source>
</evidence>
<gene>
    <name evidence="2" type="ORF">BSL78_22520</name>
</gene>
<dbReference type="AlphaFoldDB" id="A0A2G8JY01"/>
<evidence type="ECO:0000313" key="3">
    <source>
        <dbReference type="Proteomes" id="UP000230750"/>
    </source>
</evidence>
<organism evidence="2 3">
    <name type="scientific">Stichopus japonicus</name>
    <name type="common">Sea cucumber</name>
    <dbReference type="NCBI Taxonomy" id="307972"/>
    <lineage>
        <taxon>Eukaryota</taxon>
        <taxon>Metazoa</taxon>
        <taxon>Echinodermata</taxon>
        <taxon>Eleutherozoa</taxon>
        <taxon>Echinozoa</taxon>
        <taxon>Holothuroidea</taxon>
        <taxon>Aspidochirotacea</taxon>
        <taxon>Aspidochirotida</taxon>
        <taxon>Stichopodidae</taxon>
        <taxon>Apostichopus</taxon>
    </lineage>
</organism>
<protein>
    <submittedName>
        <fullName evidence="2">Uncharacterized protein</fullName>
    </submittedName>
</protein>
<accession>A0A2G8JY01</accession>
<evidence type="ECO:0000256" key="1">
    <source>
        <dbReference type="SAM" id="MobiDB-lite"/>
    </source>
</evidence>
<name>A0A2G8JY01_STIJA</name>